<dbReference type="SUPFAM" id="SSF49899">
    <property type="entry name" value="Concanavalin A-like lectins/glucanases"/>
    <property type="match status" value="1"/>
</dbReference>
<dbReference type="Proteomes" id="UP000248889">
    <property type="component" value="Unassembled WGS sequence"/>
</dbReference>
<dbReference type="Gene3D" id="2.60.120.700">
    <property type="entry name" value="Peptidase G1"/>
    <property type="match status" value="1"/>
</dbReference>
<sequence>MSAALLSVLGAAAPAVAVTAPAVSNGTVHNLHIHLRNSSSSNWSGFAATGGGFTSISASWVEQTGSEVDCSGGSPQYYSWYEMYPAYPTNFSNTVKPGDHFTGSVTYNGSGKFTMKLSDTTQGWSRSVSKTYSPAQRYSVEVIAEAPSSSTDVLPLTDFATVNFTNSLANGQALGNYSPDQINMVSGSTTKASTSSLSGGESFSVAWRHS</sequence>
<evidence type="ECO:0008006" key="6">
    <source>
        <dbReference type="Google" id="ProtNLM"/>
    </source>
</evidence>
<feature type="region of interest" description="Disordered" evidence="2">
    <location>
        <begin position="188"/>
        <end position="210"/>
    </location>
</feature>
<dbReference type="AlphaFoldDB" id="A0A2X0I8A1"/>
<evidence type="ECO:0000256" key="2">
    <source>
        <dbReference type="SAM" id="MobiDB-lite"/>
    </source>
</evidence>
<dbReference type="CDD" id="cd13426">
    <property type="entry name" value="Peptidase_G1"/>
    <property type="match status" value="1"/>
</dbReference>
<dbReference type="Pfam" id="PF01828">
    <property type="entry name" value="Peptidase_A4"/>
    <property type="match status" value="1"/>
</dbReference>
<gene>
    <name evidence="4" type="ORF">DN069_36255</name>
</gene>
<comment type="caution">
    <text evidence="4">The sequence shown here is derived from an EMBL/GenBank/DDBJ whole genome shotgun (WGS) entry which is preliminary data.</text>
</comment>
<name>A0A2X0I8A1_9ACTN</name>
<feature type="chain" id="PRO_5039287593" description="Peptidase A4 family protein" evidence="3">
    <location>
        <begin position="18"/>
        <end position="210"/>
    </location>
</feature>
<evidence type="ECO:0000313" key="5">
    <source>
        <dbReference type="Proteomes" id="UP000248889"/>
    </source>
</evidence>
<evidence type="ECO:0000256" key="3">
    <source>
        <dbReference type="SAM" id="SignalP"/>
    </source>
</evidence>
<accession>A0A2X0I8A1</accession>
<keyword evidence="3" id="KW-0732">Signal</keyword>
<organism evidence="4 5">
    <name type="scientific">Streptacidiphilus pinicola</name>
    <dbReference type="NCBI Taxonomy" id="2219663"/>
    <lineage>
        <taxon>Bacteria</taxon>
        <taxon>Bacillati</taxon>
        <taxon>Actinomycetota</taxon>
        <taxon>Actinomycetes</taxon>
        <taxon>Kitasatosporales</taxon>
        <taxon>Streptomycetaceae</taxon>
        <taxon>Streptacidiphilus</taxon>
    </lineage>
</organism>
<keyword evidence="5" id="KW-1185">Reference proteome</keyword>
<reference evidence="4 5" key="1">
    <citation type="submission" date="2018-06" db="EMBL/GenBank/DDBJ databases">
        <title>Streptacidiphilus pinicola sp. nov., isolated from pine grove soil.</title>
        <authorList>
            <person name="Roh S.G."/>
            <person name="Park S."/>
            <person name="Kim M.-K."/>
            <person name="Yun B.-R."/>
            <person name="Park J."/>
            <person name="Kim M.J."/>
            <person name="Kim Y.S."/>
            <person name="Kim S.B."/>
        </authorList>
    </citation>
    <scope>NUCLEOTIDE SEQUENCE [LARGE SCALE GENOMIC DNA]</scope>
    <source>
        <strain evidence="4 5">MMS16-CNU450</strain>
    </source>
</reference>
<dbReference type="EMBL" id="QKYN01000197">
    <property type="protein sequence ID" value="RAG80807.1"/>
    <property type="molecule type" value="Genomic_DNA"/>
</dbReference>
<protein>
    <recommendedName>
        <fullName evidence="6">Peptidase A4 family protein</fullName>
    </recommendedName>
</protein>
<dbReference type="GO" id="GO:0006508">
    <property type="term" value="P:proteolysis"/>
    <property type="evidence" value="ECO:0007669"/>
    <property type="project" value="InterPro"/>
</dbReference>
<dbReference type="InterPro" id="IPR000250">
    <property type="entry name" value="Peptidase_G1"/>
</dbReference>
<feature type="signal peptide" evidence="3">
    <location>
        <begin position="1"/>
        <end position="17"/>
    </location>
</feature>
<proteinExistence type="predicted"/>
<feature type="active site" description="Proton acceptor" evidence="1">
    <location>
        <position position="141"/>
    </location>
</feature>
<dbReference type="GO" id="GO:0070007">
    <property type="term" value="F:glutamic-type endopeptidase activity"/>
    <property type="evidence" value="ECO:0007669"/>
    <property type="project" value="InterPro"/>
</dbReference>
<dbReference type="InterPro" id="IPR038656">
    <property type="entry name" value="Peptidase_G1_sf"/>
</dbReference>
<dbReference type="InterPro" id="IPR013320">
    <property type="entry name" value="ConA-like_dom_sf"/>
</dbReference>
<evidence type="ECO:0000313" key="4">
    <source>
        <dbReference type="EMBL" id="RAG80807.1"/>
    </source>
</evidence>
<feature type="compositionally biased region" description="Low complexity" evidence="2">
    <location>
        <begin position="193"/>
        <end position="204"/>
    </location>
</feature>
<dbReference type="OrthoDB" id="3851096at2"/>
<evidence type="ECO:0000256" key="1">
    <source>
        <dbReference type="PIRSR" id="PIRSR600250-50"/>
    </source>
</evidence>